<evidence type="ECO:0000256" key="1">
    <source>
        <dbReference type="SAM" id="MobiDB-lite"/>
    </source>
</evidence>
<feature type="region of interest" description="Disordered" evidence="1">
    <location>
        <begin position="1"/>
        <end position="81"/>
    </location>
</feature>
<name>A0ABW6LK58_9ACTN</name>
<keyword evidence="3" id="KW-1185">Reference proteome</keyword>
<protein>
    <submittedName>
        <fullName evidence="2">Uncharacterized protein</fullName>
    </submittedName>
</protein>
<accession>A0ABW6LK58</accession>
<dbReference type="RefSeq" id="WP_358285090.1">
    <property type="nucleotide sequence ID" value="NZ_JBEYGJ010000021.1"/>
</dbReference>
<gene>
    <name evidence="2" type="ORF">ACFYM3_30125</name>
</gene>
<evidence type="ECO:0000313" key="2">
    <source>
        <dbReference type="EMBL" id="MFE9228800.1"/>
    </source>
</evidence>
<sequence length="81" mass="8534">MIKVVARGAPTQEMEGDVGGHLDPVREDAHDAADDLLPIRERQDEAGRGGGSSTGYPGRNRSYASATTPQLSARDLPCQAS</sequence>
<evidence type="ECO:0000313" key="3">
    <source>
        <dbReference type="Proteomes" id="UP001601288"/>
    </source>
</evidence>
<feature type="compositionally biased region" description="Polar residues" evidence="1">
    <location>
        <begin position="62"/>
        <end position="71"/>
    </location>
</feature>
<dbReference type="Proteomes" id="UP001601288">
    <property type="component" value="Unassembled WGS sequence"/>
</dbReference>
<feature type="compositionally biased region" description="Basic and acidic residues" evidence="1">
    <location>
        <begin position="18"/>
        <end position="47"/>
    </location>
</feature>
<comment type="caution">
    <text evidence="2">The sequence shown here is derived from an EMBL/GenBank/DDBJ whole genome shotgun (WGS) entry which is preliminary data.</text>
</comment>
<reference evidence="2 3" key="1">
    <citation type="submission" date="2024-10" db="EMBL/GenBank/DDBJ databases">
        <title>The Natural Products Discovery Center: Release of the First 8490 Sequenced Strains for Exploring Actinobacteria Biosynthetic Diversity.</title>
        <authorList>
            <person name="Kalkreuter E."/>
            <person name="Kautsar S.A."/>
            <person name="Yang D."/>
            <person name="Bader C.D."/>
            <person name="Teijaro C.N."/>
            <person name="Fluegel L."/>
            <person name="Davis C.M."/>
            <person name="Simpson J.R."/>
            <person name="Lauterbach L."/>
            <person name="Steele A.D."/>
            <person name="Gui C."/>
            <person name="Meng S."/>
            <person name="Li G."/>
            <person name="Viehrig K."/>
            <person name="Ye F."/>
            <person name="Su P."/>
            <person name="Kiefer A.F."/>
            <person name="Nichols A."/>
            <person name="Cepeda A.J."/>
            <person name="Yan W."/>
            <person name="Fan B."/>
            <person name="Jiang Y."/>
            <person name="Adhikari A."/>
            <person name="Zheng C.-J."/>
            <person name="Schuster L."/>
            <person name="Cowan T.M."/>
            <person name="Smanski M.J."/>
            <person name="Chevrette M.G."/>
            <person name="De Carvalho L.P.S."/>
            <person name="Shen B."/>
        </authorList>
    </citation>
    <scope>NUCLEOTIDE SEQUENCE [LARGE SCALE GENOMIC DNA]</scope>
    <source>
        <strain evidence="2 3">NPDC007066</strain>
    </source>
</reference>
<dbReference type="EMBL" id="JBIAFP010000021">
    <property type="protein sequence ID" value="MFE9228800.1"/>
    <property type="molecule type" value="Genomic_DNA"/>
</dbReference>
<proteinExistence type="predicted"/>
<organism evidence="2 3">
    <name type="scientific">Streptomyces massasporeus</name>
    <dbReference type="NCBI Taxonomy" id="67324"/>
    <lineage>
        <taxon>Bacteria</taxon>
        <taxon>Bacillati</taxon>
        <taxon>Actinomycetota</taxon>
        <taxon>Actinomycetes</taxon>
        <taxon>Kitasatosporales</taxon>
        <taxon>Streptomycetaceae</taxon>
        <taxon>Streptomyces</taxon>
    </lineage>
</organism>